<comment type="similarity">
    <text evidence="7">Belongs to the binding-protein-dependent transport system permease family.</text>
</comment>
<evidence type="ECO:0000256" key="2">
    <source>
        <dbReference type="ARBA" id="ARBA00022448"/>
    </source>
</evidence>
<evidence type="ECO:0000313" key="9">
    <source>
        <dbReference type="EMBL" id="MBW7455772.1"/>
    </source>
</evidence>
<proteinExistence type="inferred from homology"/>
<evidence type="ECO:0000256" key="7">
    <source>
        <dbReference type="RuleBase" id="RU363032"/>
    </source>
</evidence>
<evidence type="ECO:0000256" key="5">
    <source>
        <dbReference type="ARBA" id="ARBA00022989"/>
    </source>
</evidence>
<feature type="transmembrane region" description="Helical" evidence="7">
    <location>
        <begin position="274"/>
        <end position="299"/>
    </location>
</feature>
<keyword evidence="6 7" id="KW-0472">Membrane</keyword>
<keyword evidence="4 7" id="KW-0812">Transmembrane</keyword>
<dbReference type="SUPFAM" id="SSF161098">
    <property type="entry name" value="MetI-like"/>
    <property type="match status" value="1"/>
</dbReference>
<dbReference type="Proteomes" id="UP001519887">
    <property type="component" value="Unassembled WGS sequence"/>
</dbReference>
<keyword evidence="2 7" id="KW-0813">Transport</keyword>
<dbReference type="InterPro" id="IPR050809">
    <property type="entry name" value="UgpAE/MalFG_permease"/>
</dbReference>
<feature type="transmembrane region" description="Helical" evidence="7">
    <location>
        <begin position="83"/>
        <end position="105"/>
    </location>
</feature>
<dbReference type="CDD" id="cd06261">
    <property type="entry name" value="TM_PBP2"/>
    <property type="match status" value="1"/>
</dbReference>
<reference evidence="9 10" key="1">
    <citation type="submission" date="2021-07" db="EMBL/GenBank/DDBJ databases">
        <title>Paenibacillus radiodurans sp. nov., isolated from the southeastern edge of Tengger Desert.</title>
        <authorList>
            <person name="Zhang G."/>
        </authorList>
    </citation>
    <scope>NUCLEOTIDE SEQUENCE [LARGE SCALE GENOMIC DNA]</scope>
    <source>
        <strain evidence="9 10">CCM 7311</strain>
    </source>
</reference>
<dbReference type="EMBL" id="JAHZIK010000430">
    <property type="protein sequence ID" value="MBW7455772.1"/>
    <property type="molecule type" value="Genomic_DNA"/>
</dbReference>
<keyword evidence="10" id="KW-1185">Reference proteome</keyword>
<evidence type="ECO:0000313" key="10">
    <source>
        <dbReference type="Proteomes" id="UP001519887"/>
    </source>
</evidence>
<feature type="transmembrane region" description="Helical" evidence="7">
    <location>
        <begin position="117"/>
        <end position="138"/>
    </location>
</feature>
<dbReference type="InterPro" id="IPR000515">
    <property type="entry name" value="MetI-like"/>
</dbReference>
<protein>
    <submittedName>
        <fullName evidence="9">ABC transporter permease subunit</fullName>
    </submittedName>
</protein>
<dbReference type="InterPro" id="IPR035906">
    <property type="entry name" value="MetI-like_sf"/>
</dbReference>
<keyword evidence="3" id="KW-1003">Cell membrane</keyword>
<comment type="caution">
    <text evidence="9">The sequence shown here is derived from an EMBL/GenBank/DDBJ whole genome shotgun (WGS) entry which is preliminary data.</text>
</comment>
<feature type="domain" description="ABC transmembrane type-1" evidence="8">
    <location>
        <begin position="79"/>
        <end position="295"/>
    </location>
</feature>
<accession>A0ABS7C4F0</accession>
<evidence type="ECO:0000256" key="1">
    <source>
        <dbReference type="ARBA" id="ARBA00004651"/>
    </source>
</evidence>
<dbReference type="Pfam" id="PF00528">
    <property type="entry name" value="BPD_transp_1"/>
    <property type="match status" value="1"/>
</dbReference>
<evidence type="ECO:0000259" key="8">
    <source>
        <dbReference type="PROSITE" id="PS50928"/>
    </source>
</evidence>
<feature type="transmembrane region" description="Helical" evidence="7">
    <location>
        <begin position="211"/>
        <end position="230"/>
    </location>
</feature>
<gene>
    <name evidence="9" type="ORF">K0U00_17230</name>
</gene>
<feature type="transmembrane region" description="Helical" evidence="7">
    <location>
        <begin position="20"/>
        <end position="46"/>
    </location>
</feature>
<comment type="subcellular location">
    <subcellularLocation>
        <location evidence="1 7">Cell membrane</location>
        <topology evidence="1 7">Multi-pass membrane protein</topology>
    </subcellularLocation>
</comment>
<dbReference type="Gene3D" id="1.10.3720.10">
    <property type="entry name" value="MetI-like"/>
    <property type="match status" value="1"/>
</dbReference>
<name>A0ABS7C4F0_9BACL</name>
<organism evidence="9 10">
    <name type="scientific">Paenibacillus sepulcri</name>
    <dbReference type="NCBI Taxonomy" id="359917"/>
    <lineage>
        <taxon>Bacteria</taxon>
        <taxon>Bacillati</taxon>
        <taxon>Bacillota</taxon>
        <taxon>Bacilli</taxon>
        <taxon>Bacillales</taxon>
        <taxon>Paenibacillaceae</taxon>
        <taxon>Paenibacillus</taxon>
    </lineage>
</organism>
<dbReference type="PROSITE" id="PS50928">
    <property type="entry name" value="ABC_TM1"/>
    <property type="match status" value="1"/>
</dbReference>
<evidence type="ECO:0000256" key="6">
    <source>
        <dbReference type="ARBA" id="ARBA00023136"/>
    </source>
</evidence>
<feature type="transmembrane region" description="Helical" evidence="7">
    <location>
        <begin position="165"/>
        <end position="190"/>
    </location>
</feature>
<keyword evidence="5 7" id="KW-1133">Transmembrane helix</keyword>
<dbReference type="RefSeq" id="WP_210038817.1">
    <property type="nucleotide sequence ID" value="NZ_JBHLVU010000011.1"/>
</dbReference>
<dbReference type="PANTHER" id="PTHR43227:SF11">
    <property type="entry name" value="BLL4140 PROTEIN"/>
    <property type="match status" value="1"/>
</dbReference>
<dbReference type="PANTHER" id="PTHR43227">
    <property type="entry name" value="BLL4140 PROTEIN"/>
    <property type="match status" value="1"/>
</dbReference>
<evidence type="ECO:0000256" key="3">
    <source>
        <dbReference type="ARBA" id="ARBA00022475"/>
    </source>
</evidence>
<evidence type="ECO:0000256" key="4">
    <source>
        <dbReference type="ARBA" id="ARBA00022692"/>
    </source>
</evidence>
<sequence length="309" mass="35652">MNSTSRFRAGWRRWNRNRQLFILTLPALLFKLIFNYLPLIGLVIAFKNYNYAKGLLGSDWVGWDNFKFFFTSDNAFRITRNTILYNSAFIVLTILIAVTLAILMNEINRRWLKLHQTVLILPYFLSWVVISYVTLGFFDQTSGYLNELLIRFGGHPVKWYQESQYWPYILVLVKLWKMVGFSTLIYYAGIIGIDTSYYEAARIDGANKWQVITRITVPLLVPLIVVLFIVDVGNIFRADFGLFYFIPNDTSFLYGTTDVIDTYVYRSLRVVGNIGMSTAIGLYQSVVGLVLVLAANALIRKVNSDNALW</sequence>